<organism evidence="1 2">
    <name type="scientific">Actinomadura graeca</name>
    <dbReference type="NCBI Taxonomy" id="2750812"/>
    <lineage>
        <taxon>Bacteria</taxon>
        <taxon>Bacillati</taxon>
        <taxon>Actinomycetota</taxon>
        <taxon>Actinomycetes</taxon>
        <taxon>Streptosporangiales</taxon>
        <taxon>Thermomonosporaceae</taxon>
        <taxon>Actinomadura</taxon>
    </lineage>
</organism>
<reference evidence="1" key="1">
    <citation type="submission" date="2020-07" db="EMBL/GenBank/DDBJ databases">
        <authorList>
            <person name="Tarantini F.S."/>
            <person name="Hong K.W."/>
            <person name="Chan K.G."/>
        </authorList>
    </citation>
    <scope>NUCLEOTIDE SEQUENCE</scope>
    <source>
        <strain evidence="1">32-07</strain>
    </source>
</reference>
<dbReference type="SUPFAM" id="SSF48452">
    <property type="entry name" value="TPR-like"/>
    <property type="match status" value="1"/>
</dbReference>
<evidence type="ECO:0008006" key="3">
    <source>
        <dbReference type="Google" id="ProtNLM"/>
    </source>
</evidence>
<evidence type="ECO:0000313" key="2">
    <source>
        <dbReference type="Proteomes" id="UP001049518"/>
    </source>
</evidence>
<dbReference type="EMBL" id="CP059572">
    <property type="protein sequence ID" value="QXJ20209.1"/>
    <property type="molecule type" value="Genomic_DNA"/>
</dbReference>
<proteinExistence type="predicted"/>
<protein>
    <recommendedName>
        <fullName evidence="3">Tetratricopeptide repeat protein</fullName>
    </recommendedName>
</protein>
<sequence length="184" mass="20010">MPDATLYREAAACYERARHWTDAARCYRAAGMPLRAAALHERLGQFDAAAEDYGAAGEPETAGWLLVHRLDAPGPARDAVARASDGPRRDLVLARCDLAEGGPPALVLPALRRVRDDLADPGRVPYPHRDLEEWGLIVAELAQRFDQAALIFAAAVRGRRPGATGRWSRWADRVLGTPLVIAEG</sequence>
<name>A0ABX8QPX4_9ACTN</name>
<evidence type="ECO:0000313" key="1">
    <source>
        <dbReference type="EMBL" id="QXJ20209.1"/>
    </source>
</evidence>
<dbReference type="Proteomes" id="UP001049518">
    <property type="component" value="Chromosome"/>
</dbReference>
<gene>
    <name evidence="1" type="ORF">AGRA3207_000882</name>
</gene>
<accession>A0ABX8QPX4</accession>
<dbReference type="InterPro" id="IPR011990">
    <property type="entry name" value="TPR-like_helical_dom_sf"/>
</dbReference>
<dbReference type="RefSeq" id="WP_231333268.1">
    <property type="nucleotide sequence ID" value="NZ_CP059572.1"/>
</dbReference>
<keyword evidence="2" id="KW-1185">Reference proteome</keyword>